<accession>A0A3E0GX02</accession>
<evidence type="ECO:0000313" key="2">
    <source>
        <dbReference type="Proteomes" id="UP000256269"/>
    </source>
</evidence>
<keyword evidence="2" id="KW-1185">Reference proteome</keyword>
<evidence type="ECO:0000313" key="1">
    <source>
        <dbReference type="EMBL" id="REH31096.1"/>
    </source>
</evidence>
<dbReference type="EMBL" id="QUNO01000022">
    <property type="protein sequence ID" value="REH31096.1"/>
    <property type="molecule type" value="Genomic_DNA"/>
</dbReference>
<comment type="caution">
    <text evidence="1">The sequence shown here is derived from an EMBL/GenBank/DDBJ whole genome shotgun (WGS) entry which is preliminary data.</text>
</comment>
<protein>
    <submittedName>
        <fullName evidence="1">Uncharacterized protein</fullName>
    </submittedName>
</protein>
<name>A0A3E0GX02_9PSEU</name>
<reference evidence="1 2" key="1">
    <citation type="submission" date="2018-08" db="EMBL/GenBank/DDBJ databases">
        <title>Genomic Encyclopedia of Archaeal and Bacterial Type Strains, Phase II (KMG-II): from individual species to whole genera.</title>
        <authorList>
            <person name="Goeker M."/>
        </authorList>
    </citation>
    <scope>NUCLEOTIDE SEQUENCE [LARGE SCALE GENOMIC DNA]</scope>
    <source>
        <strain evidence="1 2">DSM 45791</strain>
    </source>
</reference>
<proteinExistence type="predicted"/>
<dbReference type="RefSeq" id="WP_246016205.1">
    <property type="nucleotide sequence ID" value="NZ_CP144376.1"/>
</dbReference>
<organism evidence="1 2">
    <name type="scientific">Kutzneria buriramensis</name>
    <dbReference type="NCBI Taxonomy" id="1045776"/>
    <lineage>
        <taxon>Bacteria</taxon>
        <taxon>Bacillati</taxon>
        <taxon>Actinomycetota</taxon>
        <taxon>Actinomycetes</taxon>
        <taxon>Pseudonocardiales</taxon>
        <taxon>Pseudonocardiaceae</taxon>
        <taxon>Kutzneria</taxon>
    </lineage>
</organism>
<dbReference type="AlphaFoldDB" id="A0A3E0GX02"/>
<dbReference type="Proteomes" id="UP000256269">
    <property type="component" value="Unassembled WGS sequence"/>
</dbReference>
<gene>
    <name evidence="1" type="ORF">BCF44_122119</name>
</gene>
<sequence>MTVTTERVCWTTSPVEPDDVLRLDTVSPRYADLADQRLALYLTAEDEAEDGRRLLPDLRLTCHTHRRWLHDCVSSPLHVNAWTRSRWCRPCEQELEVAVDHVDGRVAVSCPGCGRGAENVVDYVLITNCETSLRLARSPWPVLP</sequence>